<dbReference type="InterPro" id="IPR011990">
    <property type="entry name" value="TPR-like_helical_dom_sf"/>
</dbReference>
<feature type="repeat" description="TPR" evidence="8">
    <location>
        <begin position="79"/>
        <end position="112"/>
    </location>
</feature>
<dbReference type="GO" id="GO:0097363">
    <property type="term" value="F:protein O-acetylglucosaminyltransferase activity"/>
    <property type="evidence" value="ECO:0007669"/>
    <property type="project" value="UniProtKB-EC"/>
</dbReference>
<evidence type="ECO:0000256" key="5">
    <source>
        <dbReference type="ARBA" id="ARBA00022679"/>
    </source>
</evidence>
<dbReference type="Gene3D" id="3.40.50.11380">
    <property type="match status" value="1"/>
</dbReference>
<dbReference type="EMBL" id="PFFQ01000040">
    <property type="protein sequence ID" value="PIW16141.1"/>
    <property type="molecule type" value="Genomic_DNA"/>
</dbReference>
<accession>A0A2M7G316</accession>
<keyword evidence="5" id="KW-0808">Transferase</keyword>
<keyword evidence="7 8" id="KW-0802">TPR repeat</keyword>
<evidence type="ECO:0000256" key="1">
    <source>
        <dbReference type="ARBA" id="ARBA00004922"/>
    </source>
</evidence>
<evidence type="ECO:0000256" key="8">
    <source>
        <dbReference type="PROSITE-ProRule" id="PRU00339"/>
    </source>
</evidence>
<evidence type="ECO:0000256" key="3">
    <source>
        <dbReference type="ARBA" id="ARBA00011970"/>
    </source>
</evidence>
<evidence type="ECO:0000256" key="4">
    <source>
        <dbReference type="ARBA" id="ARBA00022676"/>
    </source>
</evidence>
<sequence length="628" mass="71457">MVTDFSPEIQNLLEQAWALQQTGQSEQADLLYQQALENPLPPEPRQFALQQRGLLAQLKGQFSQAEHFLLQALELGKNADLLNILGAALRSQAKTSEALACFHAALEIEPEHFAVLNNLGNLYQKLGNWLSAFQLLLRAWELRPELESLEQNLAALLNRWLLSDQRDSLYQVLLQVDFENTSLACLHFAMGSLLRINGQPEKALKHHQKACELRPLNQDYQTGLRSLFLFLPDLEDAQRFQPFCDWGTALEAAVPVSRLSTLPDPERRLRIAYLSADFNLHSAGFIFLGLFQAHQQRDFDWIAYSNSERNDAWTERMRKCFGLWREVHDLSDEALADRIQMDKIDILVDLSGHTTGHRLEVFARKPAPIQIGGLGFGWTSGLKRMDYQFSDIWLVPPERAPFYSETVVYLPHLLHWQPPFTLVNAPLSDPPCLQSDGVTLGSGNEGFKLNQALIETWAEILERLPTGRLALKFRGLENPEFAKLLRSRFEALGLAPERLVLAGKTSHAEHVAWYRQIDLALDPFPYNGGVSTLEALWMGVPVISLAEGTRAGACILYPLGQPELVAQNREDYIRKVLALAQDRIRLVNYRQSLRQKLFASTLCDSRGYARAIEARYREVWRRWCAEQI</sequence>
<dbReference type="InterPro" id="IPR029489">
    <property type="entry name" value="OGT/SEC/SPY_C"/>
</dbReference>
<keyword evidence="4" id="KW-0328">Glycosyltransferase</keyword>
<dbReference type="SUPFAM" id="SSF53756">
    <property type="entry name" value="UDP-Glycosyltransferase/glycogen phosphorylase"/>
    <property type="match status" value="1"/>
</dbReference>
<dbReference type="AlphaFoldDB" id="A0A2M7G316"/>
<dbReference type="InterPro" id="IPR019734">
    <property type="entry name" value="TPR_rpt"/>
</dbReference>
<dbReference type="Pfam" id="PF13844">
    <property type="entry name" value="Glyco_transf_41"/>
    <property type="match status" value="2"/>
</dbReference>
<reference evidence="10 11" key="1">
    <citation type="submission" date="2017-09" db="EMBL/GenBank/DDBJ databases">
        <title>Depth-based differentiation of microbial function through sediment-hosted aquifers and enrichment of novel symbionts in the deep terrestrial subsurface.</title>
        <authorList>
            <person name="Probst A.J."/>
            <person name="Ladd B."/>
            <person name="Jarett J.K."/>
            <person name="Geller-Mcgrath D.E."/>
            <person name="Sieber C.M."/>
            <person name="Emerson J.B."/>
            <person name="Anantharaman K."/>
            <person name="Thomas B.C."/>
            <person name="Malmstrom R."/>
            <person name="Stieglmeier M."/>
            <person name="Klingl A."/>
            <person name="Woyke T."/>
            <person name="Ryan C.M."/>
            <person name="Banfield J.F."/>
        </authorList>
    </citation>
    <scope>NUCLEOTIDE SEQUENCE [LARGE SCALE GENOMIC DNA]</scope>
    <source>
        <strain evidence="10">CG17_big_fil_post_rev_8_21_14_2_50_48_46</strain>
    </source>
</reference>
<evidence type="ECO:0000259" key="9">
    <source>
        <dbReference type="Pfam" id="PF13844"/>
    </source>
</evidence>
<comment type="caution">
    <text evidence="10">The sequence shown here is derived from an EMBL/GenBank/DDBJ whole genome shotgun (WGS) entry which is preliminary data.</text>
</comment>
<evidence type="ECO:0000256" key="2">
    <source>
        <dbReference type="ARBA" id="ARBA00005386"/>
    </source>
</evidence>
<dbReference type="SMART" id="SM00028">
    <property type="entry name" value="TPR"/>
    <property type="match status" value="3"/>
</dbReference>
<feature type="repeat" description="TPR" evidence="8">
    <location>
        <begin position="113"/>
        <end position="146"/>
    </location>
</feature>
<dbReference type="PANTHER" id="PTHR44835">
    <property type="entry name" value="UDP-N-ACETYLGLUCOSAMINE--PEPTIDE N-ACETYLGLUCOSAMINYLTRANSFERASE SPINDLY-RELATED"/>
    <property type="match status" value="1"/>
</dbReference>
<comment type="similarity">
    <text evidence="2">Belongs to the glycosyltransferase 41 family. O-GlcNAc transferase subfamily.</text>
</comment>
<organism evidence="10 11">
    <name type="scientific">bacterium (Candidatus Blackallbacteria) CG17_big_fil_post_rev_8_21_14_2_50_48_46</name>
    <dbReference type="NCBI Taxonomy" id="2014261"/>
    <lineage>
        <taxon>Bacteria</taxon>
        <taxon>Candidatus Blackallbacteria</taxon>
    </lineage>
</organism>
<gene>
    <name evidence="10" type="ORF">COW36_14345</name>
</gene>
<protein>
    <recommendedName>
        <fullName evidence="3">protein O-GlcNAc transferase</fullName>
        <ecNumber evidence="3">2.4.1.255</ecNumber>
    </recommendedName>
</protein>
<keyword evidence="6" id="KW-0677">Repeat</keyword>
<dbReference type="Proteomes" id="UP000231019">
    <property type="component" value="Unassembled WGS sequence"/>
</dbReference>
<dbReference type="InterPro" id="IPR051939">
    <property type="entry name" value="Glycosyltr_41/O-GlcNAc_trsf"/>
</dbReference>
<feature type="domain" description="O-GlcNAc transferase C-terminal" evidence="9">
    <location>
        <begin position="435"/>
        <end position="611"/>
    </location>
</feature>
<dbReference type="Gene3D" id="1.25.40.10">
    <property type="entry name" value="Tetratricopeptide repeat domain"/>
    <property type="match status" value="1"/>
</dbReference>
<evidence type="ECO:0000256" key="7">
    <source>
        <dbReference type="ARBA" id="ARBA00022803"/>
    </source>
</evidence>
<feature type="repeat" description="TPR" evidence="8">
    <location>
        <begin position="184"/>
        <end position="217"/>
    </location>
</feature>
<dbReference type="Pfam" id="PF13374">
    <property type="entry name" value="TPR_10"/>
    <property type="match status" value="1"/>
</dbReference>
<proteinExistence type="inferred from homology"/>
<dbReference type="PANTHER" id="PTHR44835:SF1">
    <property type="entry name" value="PROTEIN O-GLCNAC TRANSFERASE"/>
    <property type="match status" value="1"/>
</dbReference>
<name>A0A2M7G316_9BACT</name>
<evidence type="ECO:0000313" key="10">
    <source>
        <dbReference type="EMBL" id="PIW16141.1"/>
    </source>
</evidence>
<dbReference type="Gene3D" id="3.40.50.2000">
    <property type="entry name" value="Glycogen Phosphorylase B"/>
    <property type="match status" value="1"/>
</dbReference>
<feature type="domain" description="O-GlcNAc transferase C-terminal" evidence="9">
    <location>
        <begin position="264"/>
        <end position="412"/>
    </location>
</feature>
<comment type="pathway">
    <text evidence="1">Protein modification; protein glycosylation.</text>
</comment>
<dbReference type="EC" id="2.4.1.255" evidence="3"/>
<evidence type="ECO:0000313" key="11">
    <source>
        <dbReference type="Proteomes" id="UP000231019"/>
    </source>
</evidence>
<dbReference type="PROSITE" id="PS50005">
    <property type="entry name" value="TPR"/>
    <property type="match status" value="3"/>
</dbReference>
<evidence type="ECO:0000256" key="6">
    <source>
        <dbReference type="ARBA" id="ARBA00022737"/>
    </source>
</evidence>
<dbReference type="SUPFAM" id="SSF48452">
    <property type="entry name" value="TPR-like"/>
    <property type="match status" value="1"/>
</dbReference>